<dbReference type="OrthoDB" id="8526978at2"/>
<keyword evidence="2" id="KW-0418">Kinase</keyword>
<dbReference type="Proteomes" id="UP000183954">
    <property type="component" value="Unassembled WGS sequence"/>
</dbReference>
<dbReference type="Pfam" id="PF00696">
    <property type="entry name" value="AA_kinase"/>
    <property type="match status" value="1"/>
</dbReference>
<keyword evidence="2" id="KW-0808">Transferase</keyword>
<dbReference type="AlphaFoldDB" id="A0A1M5V446"/>
<dbReference type="SUPFAM" id="SSF53633">
    <property type="entry name" value="Carbamate kinase-like"/>
    <property type="match status" value="1"/>
</dbReference>
<evidence type="ECO:0000313" key="3">
    <source>
        <dbReference type="Proteomes" id="UP000183954"/>
    </source>
</evidence>
<name>A0A1M5V446_9FIRM</name>
<evidence type="ECO:0000259" key="1">
    <source>
        <dbReference type="Pfam" id="PF00696"/>
    </source>
</evidence>
<gene>
    <name evidence="2" type="ORF">SAMN02746098_01186</name>
</gene>
<evidence type="ECO:0000313" key="2">
    <source>
        <dbReference type="EMBL" id="SHH69874.1"/>
    </source>
</evidence>
<dbReference type="RefSeq" id="WP_073028540.1">
    <property type="nucleotide sequence ID" value="NZ_FQXJ01000004.1"/>
</dbReference>
<reference evidence="3" key="1">
    <citation type="submission" date="2016-11" db="EMBL/GenBank/DDBJ databases">
        <authorList>
            <person name="Varghese N."/>
            <person name="Submissions S."/>
        </authorList>
    </citation>
    <scope>NUCLEOTIDE SEQUENCE [LARGE SCALE GENOMIC DNA]</scope>
    <source>
        <strain evidence="3">DSM 15449</strain>
    </source>
</reference>
<dbReference type="InterPro" id="IPR036393">
    <property type="entry name" value="AceGlu_kinase-like_sf"/>
</dbReference>
<dbReference type="EMBL" id="FQXJ01000004">
    <property type="protein sequence ID" value="SHH69874.1"/>
    <property type="molecule type" value="Genomic_DNA"/>
</dbReference>
<feature type="domain" description="Aspartate/glutamate/uridylate kinase" evidence="1">
    <location>
        <begin position="5"/>
        <end position="160"/>
    </location>
</feature>
<dbReference type="GO" id="GO:0016301">
    <property type="term" value="F:kinase activity"/>
    <property type="evidence" value="ECO:0007669"/>
    <property type="project" value="UniProtKB-KW"/>
</dbReference>
<accession>A0A1M5V446</accession>
<protein>
    <submittedName>
        <fullName evidence="2">Amino acid kinase family protein</fullName>
    </submittedName>
</protein>
<proteinExistence type="predicted"/>
<dbReference type="InterPro" id="IPR001048">
    <property type="entry name" value="Asp/Glu/Uridylate_kinase"/>
</dbReference>
<organism evidence="2 3">
    <name type="scientific">Desulfosporosinus lacus DSM 15449</name>
    <dbReference type="NCBI Taxonomy" id="1121420"/>
    <lineage>
        <taxon>Bacteria</taxon>
        <taxon>Bacillati</taxon>
        <taxon>Bacillota</taxon>
        <taxon>Clostridia</taxon>
        <taxon>Eubacteriales</taxon>
        <taxon>Desulfitobacteriaceae</taxon>
        <taxon>Desulfosporosinus</taxon>
    </lineage>
</organism>
<dbReference type="Gene3D" id="3.40.1160.10">
    <property type="entry name" value="Acetylglutamate kinase-like"/>
    <property type="match status" value="1"/>
</dbReference>
<sequence>MPGPILIKLGGSLIRQESGKLLRQLCNLIASCGQKQSILIVPGGGPFADLIRAYEKHWDLKEETCHFMALAAMDQYAYILRERIPGSTIYALGSLERSQSGKLPCSADSLSSSGVRILLCSHFLRQVPATALPRSWETTSDSIAAYLAKQLNCSLLVLVKSKTIEPTLLEPDIDSFFHQLLPLPMPAWFINGTDPESLQALLETGRTHGIFLPPGNCRAQVQP</sequence>
<keyword evidence="3" id="KW-1185">Reference proteome</keyword>
<dbReference type="STRING" id="1121420.SAMN02746098_01186"/>